<protein>
    <recommendedName>
        <fullName evidence="4">DUF3618 domain-containing protein</fullName>
    </recommendedName>
</protein>
<evidence type="ECO:0000313" key="2">
    <source>
        <dbReference type="EMBL" id="GAA2859691.1"/>
    </source>
</evidence>
<keyword evidence="3" id="KW-1185">Reference proteome</keyword>
<reference evidence="3" key="1">
    <citation type="journal article" date="2019" name="Int. J. Syst. Evol. Microbiol.">
        <title>The Global Catalogue of Microorganisms (GCM) 10K type strain sequencing project: providing services to taxonomists for standard genome sequencing and annotation.</title>
        <authorList>
            <consortium name="The Broad Institute Genomics Platform"/>
            <consortium name="The Broad Institute Genome Sequencing Center for Infectious Disease"/>
            <person name="Wu L."/>
            <person name="Ma J."/>
        </authorList>
    </citation>
    <scope>NUCLEOTIDE SEQUENCE [LARGE SCALE GENOMIC DNA]</scope>
    <source>
        <strain evidence="3">JCM 6242</strain>
    </source>
</reference>
<keyword evidence="1" id="KW-0812">Transmembrane</keyword>
<dbReference type="Pfam" id="PF12277">
    <property type="entry name" value="DUF3618"/>
    <property type="match status" value="1"/>
</dbReference>
<dbReference type="Proteomes" id="UP001500831">
    <property type="component" value="Unassembled WGS sequence"/>
</dbReference>
<gene>
    <name evidence="2" type="ORF">GCM10010517_18190</name>
</gene>
<keyword evidence="1" id="KW-0472">Membrane</keyword>
<evidence type="ECO:0008006" key="4">
    <source>
        <dbReference type="Google" id="ProtNLM"/>
    </source>
</evidence>
<feature type="transmembrane region" description="Helical" evidence="1">
    <location>
        <begin position="85"/>
        <end position="105"/>
    </location>
</feature>
<dbReference type="RefSeq" id="WP_344969655.1">
    <property type="nucleotide sequence ID" value="NZ_BAAAVI010000010.1"/>
</dbReference>
<evidence type="ECO:0000256" key="1">
    <source>
        <dbReference type="SAM" id="Phobius"/>
    </source>
</evidence>
<dbReference type="EMBL" id="BAAAVI010000010">
    <property type="protein sequence ID" value="GAA2859691.1"/>
    <property type="molecule type" value="Genomic_DNA"/>
</dbReference>
<keyword evidence="1" id="KW-1133">Transmembrane helix</keyword>
<proteinExistence type="predicted"/>
<name>A0ABP6I9M4_9ACTN</name>
<evidence type="ECO:0000313" key="3">
    <source>
        <dbReference type="Proteomes" id="UP001500831"/>
    </source>
</evidence>
<organism evidence="2 3">
    <name type="scientific">Streptosporangium fragile</name>
    <dbReference type="NCBI Taxonomy" id="46186"/>
    <lineage>
        <taxon>Bacteria</taxon>
        <taxon>Bacillati</taxon>
        <taxon>Actinomycetota</taxon>
        <taxon>Actinomycetes</taxon>
        <taxon>Streptosporangiales</taxon>
        <taxon>Streptosporangiaceae</taxon>
        <taxon>Streptosporangium</taxon>
    </lineage>
</organism>
<dbReference type="InterPro" id="IPR022062">
    <property type="entry name" value="DUF3618"/>
</dbReference>
<accession>A0ABP6I9M4</accession>
<sequence>MADTDPAELERQIERTRAELARTVDAIVDRVSPKRVTERGMAKVRANAEHLVTQVGDLVAGAAGPRPAKLEGEPDDLWADERPDLAPILIGVGVALALGAVVMLWRRRR</sequence>
<comment type="caution">
    <text evidence="2">The sequence shown here is derived from an EMBL/GenBank/DDBJ whole genome shotgun (WGS) entry which is preliminary data.</text>
</comment>